<evidence type="ECO:0000313" key="2">
    <source>
        <dbReference type="Proteomes" id="UP000814033"/>
    </source>
</evidence>
<name>A0ACB8R1P3_9AGAM</name>
<keyword evidence="2" id="KW-1185">Reference proteome</keyword>
<proteinExistence type="predicted"/>
<dbReference type="EMBL" id="MU276632">
    <property type="protein sequence ID" value="KAI0037990.1"/>
    <property type="molecule type" value="Genomic_DNA"/>
</dbReference>
<dbReference type="Proteomes" id="UP000814033">
    <property type="component" value="Unassembled WGS sequence"/>
</dbReference>
<accession>A0ACB8R1P3</accession>
<protein>
    <submittedName>
        <fullName evidence="1">Uncharacterized protein</fullName>
    </submittedName>
</protein>
<sequence>MSNQLEECLSVCCGFFCGICYTGAQQAGDTYRPGGGGVCTRMRCCKDSFDHDSFDEHPEDGEAPPVVTQPSSAPHMNDTGPKEAKPA</sequence>
<organism evidence="1 2">
    <name type="scientific">Auriscalpium vulgare</name>
    <dbReference type="NCBI Taxonomy" id="40419"/>
    <lineage>
        <taxon>Eukaryota</taxon>
        <taxon>Fungi</taxon>
        <taxon>Dikarya</taxon>
        <taxon>Basidiomycota</taxon>
        <taxon>Agaricomycotina</taxon>
        <taxon>Agaricomycetes</taxon>
        <taxon>Russulales</taxon>
        <taxon>Auriscalpiaceae</taxon>
        <taxon>Auriscalpium</taxon>
    </lineage>
</organism>
<evidence type="ECO:0000313" key="1">
    <source>
        <dbReference type="EMBL" id="KAI0037990.1"/>
    </source>
</evidence>
<reference evidence="1" key="2">
    <citation type="journal article" date="2022" name="New Phytol.">
        <title>Evolutionary transition to the ectomycorrhizal habit in the genomes of a hyperdiverse lineage of mushroom-forming fungi.</title>
        <authorList>
            <person name="Looney B."/>
            <person name="Miyauchi S."/>
            <person name="Morin E."/>
            <person name="Drula E."/>
            <person name="Courty P.E."/>
            <person name="Kohler A."/>
            <person name="Kuo A."/>
            <person name="LaButti K."/>
            <person name="Pangilinan J."/>
            <person name="Lipzen A."/>
            <person name="Riley R."/>
            <person name="Andreopoulos W."/>
            <person name="He G."/>
            <person name="Johnson J."/>
            <person name="Nolan M."/>
            <person name="Tritt A."/>
            <person name="Barry K.W."/>
            <person name="Grigoriev I.V."/>
            <person name="Nagy L.G."/>
            <person name="Hibbett D."/>
            <person name="Henrissat B."/>
            <person name="Matheny P.B."/>
            <person name="Labbe J."/>
            <person name="Martin F.M."/>
        </authorList>
    </citation>
    <scope>NUCLEOTIDE SEQUENCE</scope>
    <source>
        <strain evidence="1">FP105234-sp</strain>
    </source>
</reference>
<gene>
    <name evidence="1" type="ORF">FA95DRAFT_1313320</name>
</gene>
<comment type="caution">
    <text evidence="1">The sequence shown here is derived from an EMBL/GenBank/DDBJ whole genome shotgun (WGS) entry which is preliminary data.</text>
</comment>
<reference evidence="1" key="1">
    <citation type="submission" date="2021-02" db="EMBL/GenBank/DDBJ databases">
        <authorList>
            <consortium name="DOE Joint Genome Institute"/>
            <person name="Ahrendt S."/>
            <person name="Looney B.P."/>
            <person name="Miyauchi S."/>
            <person name="Morin E."/>
            <person name="Drula E."/>
            <person name="Courty P.E."/>
            <person name="Chicoki N."/>
            <person name="Fauchery L."/>
            <person name="Kohler A."/>
            <person name="Kuo A."/>
            <person name="Labutti K."/>
            <person name="Pangilinan J."/>
            <person name="Lipzen A."/>
            <person name="Riley R."/>
            <person name="Andreopoulos W."/>
            <person name="He G."/>
            <person name="Johnson J."/>
            <person name="Barry K.W."/>
            <person name="Grigoriev I.V."/>
            <person name="Nagy L."/>
            <person name="Hibbett D."/>
            <person name="Henrissat B."/>
            <person name="Matheny P.B."/>
            <person name="Labbe J."/>
            <person name="Martin F."/>
        </authorList>
    </citation>
    <scope>NUCLEOTIDE SEQUENCE</scope>
    <source>
        <strain evidence="1">FP105234-sp</strain>
    </source>
</reference>